<evidence type="ECO:0000259" key="3">
    <source>
        <dbReference type="Pfam" id="PF12682"/>
    </source>
</evidence>
<keyword evidence="2" id="KW-0732">Signal</keyword>
<dbReference type="GO" id="GO:0010181">
    <property type="term" value="F:FMN binding"/>
    <property type="evidence" value="ECO:0007669"/>
    <property type="project" value="InterPro"/>
</dbReference>
<accession>A0A1T4NI25</accession>
<dbReference type="PANTHER" id="PTHR39201:SF1">
    <property type="entry name" value="FLAVODOXIN-LIKE DOMAIN-CONTAINING PROTEIN"/>
    <property type="match status" value="1"/>
</dbReference>
<dbReference type="AlphaFoldDB" id="A0A1T4NI25"/>
<organism evidence="4 5">
    <name type="scientific">Fibrobacter intestinalis</name>
    <dbReference type="NCBI Taxonomy" id="28122"/>
    <lineage>
        <taxon>Bacteria</taxon>
        <taxon>Pseudomonadati</taxon>
        <taxon>Fibrobacterota</taxon>
        <taxon>Fibrobacteria</taxon>
        <taxon>Fibrobacterales</taxon>
        <taxon>Fibrobacteraceae</taxon>
        <taxon>Fibrobacter</taxon>
    </lineage>
</organism>
<dbReference type="InterPro" id="IPR029039">
    <property type="entry name" value="Flavoprotein-like_sf"/>
</dbReference>
<evidence type="ECO:0000256" key="1">
    <source>
        <dbReference type="SAM" id="MobiDB-lite"/>
    </source>
</evidence>
<dbReference type="Pfam" id="PF12682">
    <property type="entry name" value="Flavodoxin_4"/>
    <property type="match status" value="1"/>
</dbReference>
<dbReference type="Proteomes" id="UP000190449">
    <property type="component" value="Unassembled WGS sequence"/>
</dbReference>
<dbReference type="STRING" id="28122.SAMN02745108_01605"/>
<dbReference type="InterPro" id="IPR008254">
    <property type="entry name" value="Flavodoxin/NO_synth"/>
</dbReference>
<dbReference type="PANTHER" id="PTHR39201">
    <property type="entry name" value="EXPORTED PROTEIN-RELATED"/>
    <property type="match status" value="1"/>
</dbReference>
<feature type="compositionally biased region" description="Polar residues" evidence="1">
    <location>
        <begin position="59"/>
        <end position="75"/>
    </location>
</feature>
<reference evidence="4 5" key="1">
    <citation type="submission" date="2017-02" db="EMBL/GenBank/DDBJ databases">
        <authorList>
            <person name="Peterson S.W."/>
        </authorList>
    </citation>
    <scope>NUCLEOTIDE SEQUENCE [LARGE SCALE GENOMIC DNA]</scope>
    <source>
        <strain evidence="4 5">ATCC 43854</strain>
    </source>
</reference>
<evidence type="ECO:0000313" key="5">
    <source>
        <dbReference type="Proteomes" id="UP000190449"/>
    </source>
</evidence>
<feature type="chain" id="PRO_5012188273" evidence="2">
    <location>
        <begin position="21"/>
        <end position="175"/>
    </location>
</feature>
<dbReference type="EMBL" id="FUWU01000025">
    <property type="protein sequence ID" value="SJZ78940.1"/>
    <property type="molecule type" value="Genomic_DNA"/>
</dbReference>
<protein>
    <submittedName>
        <fullName evidence="4">Flavodoxin</fullName>
    </submittedName>
</protein>
<evidence type="ECO:0000256" key="2">
    <source>
        <dbReference type="SAM" id="SignalP"/>
    </source>
</evidence>
<dbReference type="Gene3D" id="3.40.50.360">
    <property type="match status" value="1"/>
</dbReference>
<dbReference type="RefSeq" id="WP_078776527.1">
    <property type="nucleotide sequence ID" value="NZ_FUWU01000025.1"/>
</dbReference>
<dbReference type="SUPFAM" id="SSF52218">
    <property type="entry name" value="Flavoproteins"/>
    <property type="match status" value="1"/>
</dbReference>
<gene>
    <name evidence="4" type="ORF">SAMN02745108_01605</name>
</gene>
<feature type="region of interest" description="Disordered" evidence="1">
    <location>
        <begin position="59"/>
        <end position="81"/>
    </location>
</feature>
<feature type="domain" description="Flavodoxin-like" evidence="3">
    <location>
        <begin position="21"/>
        <end position="172"/>
    </location>
</feature>
<evidence type="ECO:0000313" key="4">
    <source>
        <dbReference type="EMBL" id="SJZ78940.1"/>
    </source>
</evidence>
<name>A0A1T4NI25_9BACT</name>
<sequence>MNKLLGAFLMATILSTSLSAKTIVCYFSATGTTKALAEKTAKAIGADLHEIQPAQTYSSDDLNWHNSKSRSSIESNDPKSRPAIANKVDLTPYDAVILAYPIWWGLAPKILYTFVEQNNLNGKKVVALVTSGGSELGRSGTDLCKYAKGSIYKGGKDFTSGSAEEIKKFVEKLLK</sequence>
<proteinExistence type="predicted"/>
<feature type="signal peptide" evidence="2">
    <location>
        <begin position="1"/>
        <end position="20"/>
    </location>
</feature>